<feature type="compositionally biased region" description="Low complexity" evidence="1">
    <location>
        <begin position="110"/>
        <end position="123"/>
    </location>
</feature>
<reference evidence="2" key="1">
    <citation type="journal article" date="2019" name="Plant J.">
        <title>Chlorella vulgaris genome assembly and annotation reveals the molecular basis for metabolic acclimation to high light conditions.</title>
        <authorList>
            <person name="Cecchin M."/>
            <person name="Marcolungo L."/>
            <person name="Rossato M."/>
            <person name="Girolomoni L."/>
            <person name="Cosentino E."/>
            <person name="Cuine S."/>
            <person name="Li-Beisson Y."/>
            <person name="Delledonne M."/>
            <person name="Ballottari M."/>
        </authorList>
    </citation>
    <scope>NUCLEOTIDE SEQUENCE</scope>
    <source>
        <strain evidence="2">211/11P</strain>
    </source>
</reference>
<evidence type="ECO:0000313" key="3">
    <source>
        <dbReference type="Proteomes" id="UP001055712"/>
    </source>
</evidence>
<sequence>MSPASTCSPERSEGPHCDHDVPTVLRNLNGRKVYVCSHYPSHHCSKWCPADVALVPLRRLPPLITGPCTAEQPEQPVCTPVCGDQQLSSPPLDASELDPEAGKTPSQQLSTPAIPAAPSKSSSMESRQQPSVAQRSLVPIFNAFNPAAVRAAQLGGRFVQLRPGARAVASMQQRASVSPSASGPGSAKPAARKRARMPAAPAPRQHAARKARHPLQELALSEGGAPFVAAAATSPATTALLALPQAGWPQQRVPAAPMPPAPLSLSQPAASASWLRSATNAPQ</sequence>
<feature type="region of interest" description="Disordered" evidence="1">
    <location>
        <begin position="68"/>
        <end position="131"/>
    </location>
</feature>
<comment type="caution">
    <text evidence="2">The sequence shown here is derived from an EMBL/GenBank/DDBJ whole genome shotgun (WGS) entry which is preliminary data.</text>
</comment>
<gene>
    <name evidence="2" type="ORF">D9Q98_002431</name>
</gene>
<evidence type="ECO:0000256" key="1">
    <source>
        <dbReference type="SAM" id="MobiDB-lite"/>
    </source>
</evidence>
<reference evidence="2" key="2">
    <citation type="submission" date="2020-11" db="EMBL/GenBank/DDBJ databases">
        <authorList>
            <person name="Cecchin M."/>
            <person name="Marcolungo L."/>
            <person name="Rossato M."/>
            <person name="Girolomoni L."/>
            <person name="Cosentino E."/>
            <person name="Cuine S."/>
            <person name="Li-Beisson Y."/>
            <person name="Delledonne M."/>
            <person name="Ballottari M."/>
        </authorList>
    </citation>
    <scope>NUCLEOTIDE SEQUENCE</scope>
    <source>
        <strain evidence="2">211/11P</strain>
        <tissue evidence="2">Whole cell</tissue>
    </source>
</reference>
<feature type="compositionally biased region" description="Polar residues" evidence="1">
    <location>
        <begin position="274"/>
        <end position="283"/>
    </location>
</feature>
<dbReference type="Proteomes" id="UP001055712">
    <property type="component" value="Unassembled WGS sequence"/>
</dbReference>
<feature type="compositionally biased region" description="Low complexity" evidence="1">
    <location>
        <begin position="263"/>
        <end position="273"/>
    </location>
</feature>
<protein>
    <submittedName>
        <fullName evidence="2">Uncharacterized protein</fullName>
    </submittedName>
</protein>
<feature type="region of interest" description="Disordered" evidence="1">
    <location>
        <begin position="170"/>
        <end position="211"/>
    </location>
</feature>
<feature type="region of interest" description="Disordered" evidence="1">
    <location>
        <begin position="250"/>
        <end position="283"/>
    </location>
</feature>
<evidence type="ECO:0000313" key="2">
    <source>
        <dbReference type="EMBL" id="KAI3436378.1"/>
    </source>
</evidence>
<proteinExistence type="predicted"/>
<keyword evidence="3" id="KW-1185">Reference proteome</keyword>
<feature type="compositionally biased region" description="Low complexity" evidence="1">
    <location>
        <begin position="175"/>
        <end position="189"/>
    </location>
</feature>
<accession>A0A9D4Z0X7</accession>
<dbReference type="AlphaFoldDB" id="A0A9D4Z0X7"/>
<name>A0A9D4Z0X7_CHLVU</name>
<organism evidence="2 3">
    <name type="scientific">Chlorella vulgaris</name>
    <name type="common">Green alga</name>
    <dbReference type="NCBI Taxonomy" id="3077"/>
    <lineage>
        <taxon>Eukaryota</taxon>
        <taxon>Viridiplantae</taxon>
        <taxon>Chlorophyta</taxon>
        <taxon>core chlorophytes</taxon>
        <taxon>Trebouxiophyceae</taxon>
        <taxon>Chlorellales</taxon>
        <taxon>Chlorellaceae</taxon>
        <taxon>Chlorella clade</taxon>
        <taxon>Chlorella</taxon>
    </lineage>
</organism>
<dbReference type="EMBL" id="SIDB01000002">
    <property type="protein sequence ID" value="KAI3436378.1"/>
    <property type="molecule type" value="Genomic_DNA"/>
</dbReference>